<dbReference type="PANTHER" id="PTHR30126:SF94">
    <property type="entry name" value="LYSR FAMILY TRANSCRIPTIONAL REGULATOR"/>
    <property type="match status" value="1"/>
</dbReference>
<dbReference type="Pfam" id="PF00126">
    <property type="entry name" value="HTH_1"/>
    <property type="match status" value="1"/>
</dbReference>
<comment type="similarity">
    <text evidence="1">Belongs to the LysR transcriptional regulatory family.</text>
</comment>
<evidence type="ECO:0000256" key="2">
    <source>
        <dbReference type="ARBA" id="ARBA00023015"/>
    </source>
</evidence>
<dbReference type="Pfam" id="PF03466">
    <property type="entry name" value="LysR_substrate"/>
    <property type="match status" value="1"/>
</dbReference>
<keyword evidence="3" id="KW-0238">DNA-binding</keyword>
<dbReference type="RefSeq" id="WP_169095718.1">
    <property type="nucleotide sequence ID" value="NZ_JABBVZ010000002.1"/>
</dbReference>
<comment type="caution">
    <text evidence="6">The sequence shown here is derived from an EMBL/GenBank/DDBJ whole genome shotgun (WGS) entry which is preliminary data.</text>
</comment>
<dbReference type="SUPFAM" id="SSF53850">
    <property type="entry name" value="Periplasmic binding protein-like II"/>
    <property type="match status" value="1"/>
</dbReference>
<feature type="domain" description="HTH lysR-type" evidence="5">
    <location>
        <begin position="1"/>
        <end position="57"/>
    </location>
</feature>
<proteinExistence type="inferred from homology"/>
<sequence length="300" mass="32947">MDPRLFVFLTVARLGQLTQASKRLNLSPSSVSSQIAALERDMGATLFVRGSRGMKLTASGRTLFSAAEQMEALWNKTSRDVRATQEGVSRVRIAASHTTAELFLPRPLGRFRAQWPETLINLVMTNSETVLDMVTDGAVDVGIIEGTPVRGRLHHEKLWTDQLTLIVSTQHPLAHRESVSIPDLTALDWILREEGSGTRRVFERALEHAGFAVSELNVMMRLASLRSILAMVANNIGVSVVSRAIFGAEEITVSGVVPVSIVGLDLTRTLEAVLPGANITTRVEQLLDQLRHDARIRQKA</sequence>
<dbReference type="GO" id="GO:0003700">
    <property type="term" value="F:DNA-binding transcription factor activity"/>
    <property type="evidence" value="ECO:0007669"/>
    <property type="project" value="InterPro"/>
</dbReference>
<protein>
    <submittedName>
        <fullName evidence="6">LysR family transcriptional regulator</fullName>
    </submittedName>
</protein>
<dbReference type="AlphaFoldDB" id="A0A7Y0L2X9"/>
<gene>
    <name evidence="6" type="ORF">HIJ39_00830</name>
</gene>
<evidence type="ECO:0000259" key="5">
    <source>
        <dbReference type="PROSITE" id="PS50931"/>
    </source>
</evidence>
<dbReference type="PRINTS" id="PR00039">
    <property type="entry name" value="HTHLYSR"/>
</dbReference>
<dbReference type="InterPro" id="IPR000847">
    <property type="entry name" value="LysR_HTH_N"/>
</dbReference>
<keyword evidence="2" id="KW-0805">Transcription regulation</keyword>
<dbReference type="InterPro" id="IPR005119">
    <property type="entry name" value="LysR_subst-bd"/>
</dbReference>
<dbReference type="SUPFAM" id="SSF46785">
    <property type="entry name" value="Winged helix' DNA-binding domain"/>
    <property type="match status" value="1"/>
</dbReference>
<evidence type="ECO:0000256" key="3">
    <source>
        <dbReference type="ARBA" id="ARBA00023125"/>
    </source>
</evidence>
<evidence type="ECO:0000256" key="4">
    <source>
        <dbReference type="ARBA" id="ARBA00023163"/>
    </source>
</evidence>
<accession>A0A7Y0L2X9</accession>
<dbReference type="EMBL" id="JABBVZ010000002">
    <property type="protein sequence ID" value="NMP20904.1"/>
    <property type="molecule type" value="Genomic_DNA"/>
</dbReference>
<evidence type="ECO:0000313" key="7">
    <source>
        <dbReference type="Proteomes" id="UP000533476"/>
    </source>
</evidence>
<dbReference type="PANTHER" id="PTHR30126">
    <property type="entry name" value="HTH-TYPE TRANSCRIPTIONAL REGULATOR"/>
    <property type="match status" value="1"/>
</dbReference>
<dbReference type="Gene3D" id="3.40.190.290">
    <property type="match status" value="1"/>
</dbReference>
<dbReference type="Proteomes" id="UP000533476">
    <property type="component" value="Unassembled WGS sequence"/>
</dbReference>
<dbReference type="InterPro" id="IPR036388">
    <property type="entry name" value="WH-like_DNA-bd_sf"/>
</dbReference>
<evidence type="ECO:0000313" key="6">
    <source>
        <dbReference type="EMBL" id="NMP20904.1"/>
    </source>
</evidence>
<evidence type="ECO:0000256" key="1">
    <source>
        <dbReference type="ARBA" id="ARBA00009437"/>
    </source>
</evidence>
<dbReference type="Gene3D" id="1.10.10.10">
    <property type="entry name" value="Winged helix-like DNA-binding domain superfamily/Winged helix DNA-binding domain"/>
    <property type="match status" value="1"/>
</dbReference>
<dbReference type="InterPro" id="IPR036390">
    <property type="entry name" value="WH_DNA-bd_sf"/>
</dbReference>
<dbReference type="PROSITE" id="PS50931">
    <property type="entry name" value="HTH_LYSR"/>
    <property type="match status" value="1"/>
</dbReference>
<name>A0A7Y0L2X9_9FIRM</name>
<organism evidence="6 7">
    <name type="scientific">Sulfobacillus harzensis</name>
    <dbReference type="NCBI Taxonomy" id="2729629"/>
    <lineage>
        <taxon>Bacteria</taxon>
        <taxon>Bacillati</taxon>
        <taxon>Bacillota</taxon>
        <taxon>Clostridia</taxon>
        <taxon>Eubacteriales</taxon>
        <taxon>Clostridiales Family XVII. Incertae Sedis</taxon>
        <taxon>Sulfobacillus</taxon>
    </lineage>
</organism>
<keyword evidence="4" id="KW-0804">Transcription</keyword>
<dbReference type="GO" id="GO:0000976">
    <property type="term" value="F:transcription cis-regulatory region binding"/>
    <property type="evidence" value="ECO:0007669"/>
    <property type="project" value="TreeGrafter"/>
</dbReference>
<reference evidence="6 7" key="1">
    <citation type="submission" date="2020-04" db="EMBL/GenBank/DDBJ databases">
        <authorList>
            <person name="Zhang R."/>
            <person name="Schippers A."/>
        </authorList>
    </citation>
    <scope>NUCLEOTIDE SEQUENCE [LARGE SCALE GENOMIC DNA]</scope>
    <source>
        <strain evidence="6 7">DSM 109850</strain>
    </source>
</reference>
<keyword evidence="7" id="KW-1185">Reference proteome</keyword>